<accession>A0A0B7HFW0</accession>
<proteinExistence type="predicted"/>
<evidence type="ECO:0000313" key="3">
    <source>
        <dbReference type="Proteomes" id="UP000044026"/>
    </source>
</evidence>
<name>A0A0B7HFW0_9FLAO</name>
<keyword evidence="1" id="KW-0472">Membrane</keyword>
<dbReference type="Proteomes" id="UP000044026">
    <property type="component" value="Unassembled WGS sequence"/>
</dbReference>
<evidence type="ECO:0000256" key="1">
    <source>
        <dbReference type="SAM" id="Phobius"/>
    </source>
</evidence>
<evidence type="ECO:0000313" key="2">
    <source>
        <dbReference type="EMBL" id="CEN36458.1"/>
    </source>
</evidence>
<dbReference type="EMBL" id="CDOE01000063">
    <property type="protein sequence ID" value="CEN36458.1"/>
    <property type="molecule type" value="Genomic_DNA"/>
</dbReference>
<feature type="transmembrane region" description="Helical" evidence="1">
    <location>
        <begin position="76"/>
        <end position="96"/>
    </location>
</feature>
<dbReference type="AlphaFoldDB" id="A0A0B7HFW0"/>
<protein>
    <recommendedName>
        <fullName evidence="4">GlsB/YeaQ/YmgE family stress response membrane protein</fullName>
    </recommendedName>
</protein>
<organism evidence="2 3">
    <name type="scientific">Capnocytophaga canimorsus</name>
    <dbReference type="NCBI Taxonomy" id="28188"/>
    <lineage>
        <taxon>Bacteria</taxon>
        <taxon>Pseudomonadati</taxon>
        <taxon>Bacteroidota</taxon>
        <taxon>Flavobacteriia</taxon>
        <taxon>Flavobacteriales</taxon>
        <taxon>Flavobacteriaceae</taxon>
        <taxon>Capnocytophaga</taxon>
    </lineage>
</organism>
<keyword evidence="1" id="KW-0812">Transmembrane</keyword>
<gene>
    <name evidence="2" type="ORF">CCAN12_660054</name>
</gene>
<evidence type="ECO:0008006" key="4">
    <source>
        <dbReference type="Google" id="ProtNLM"/>
    </source>
</evidence>
<feature type="transmembrane region" description="Helical" evidence="1">
    <location>
        <begin position="12"/>
        <end position="32"/>
    </location>
</feature>
<keyword evidence="1" id="KW-1133">Transmembrane helix</keyword>
<reference evidence="2 3" key="1">
    <citation type="submission" date="2015-01" db="EMBL/GenBank/DDBJ databases">
        <authorList>
            <person name="Xiang T."/>
            <person name="Song Y."/>
            <person name="Huang L."/>
            <person name="Wang B."/>
            <person name="Wu P."/>
        </authorList>
    </citation>
    <scope>NUCLEOTIDE SEQUENCE [LARGE SCALE GENOMIC DNA]</scope>
    <source>
        <strain evidence="2 3">Cc12</strain>
    </source>
</reference>
<feature type="transmembrane region" description="Helical" evidence="1">
    <location>
        <begin position="38"/>
        <end position="64"/>
    </location>
</feature>
<sequence>MFAMRLKIIQAMNVVSWIIIGLIAAFLMRIIALKKEPGGFWVSTMIGLSGAIIGGFLGNMLQVLKYSDSFWSFKDWTFAFLGSFTLLVAWKIFLGWQHKT</sequence>